<sequence>MNIHVYPKVLFPRTNHFRSSSTQLSQTSIFSSTMATDPQTTLEIVDKTKSDTVKEDDTLSEFSKASNTEVLFKDNLPSSLSQNSIDTQAINEYDSQTYKPQETETPTENASPFDTKGKSSTNSTTNRPEPIKKIIRSSITETEEVKEKSFKSYFDASSSGFTQTPEEISDLTKTRIPHAKYPSYSSSTSSYQYHHHVENVSKKPEDHMNNGNVTSHKVISSVTKVTPETSTIHMNDCESISRPQISVPIKVRRAPQDVRVVHSSNSSSLTRLDEFKRNCERAAKEWENIISSKDSNKLSEEVMLQRIAELESNVKEAENLLKLFSAEIREVRATADYWSKKTTNLERSYHNLHGKVKDYRANAKQSEQEYIRAMEEREYILQSLREAEVREQNLSNLLQRVEEEYSTLSRDIRILERSHAKKDRQLQNLLLEKNELSRKIKHLESHLHKLKNRSEYTYRRKNPGQTDESVGRYHSQVGDDSEYVLSDFGSLDRHPKAYTTITATEERRINNLNTNSLDDSDNYIPQKSEIFKPGGSADIMDTRKQHFSFNRLMSDSYIVPKTNESTISITRDTKNEGLLEGNSIEFSPVRHQQNEDHLLSQQQQQSNEKIADNLSDTLMDMNNSVRHDETEIENQQRDFTDTAHRKWSNASDYQYHSNHQQLQAKGVKKDVLSAEDDSMKHRSQVQVVIGPSTSNEKRQKTVRASNIHKKYAYKKVHDQPVLPSVFSGHGLRVNRHRPASVSGYLDEYGLNRPYDLYPASSSARPSTSFGQFYNTRRFKSLDRDCYTSCQNLSSKPYSTMKVIRPSNRQAVMSHSLFDRRFRDGQHSNYLRHSNRGDSEFERPRMPQSYSTHHLKIPEKKCLESSLDQINYEVDRLRDCIKLLSP</sequence>
<feature type="compositionally biased region" description="Polar residues" evidence="2">
    <location>
        <begin position="98"/>
        <end position="112"/>
    </location>
</feature>
<protein>
    <submittedName>
        <fullName evidence="4">Uncharacterized protein</fullName>
    </submittedName>
</protein>
<feature type="coiled-coil region" evidence="1">
    <location>
        <begin position="300"/>
        <end position="453"/>
    </location>
</feature>
<evidence type="ECO:0000256" key="2">
    <source>
        <dbReference type="SAM" id="MobiDB-lite"/>
    </source>
</evidence>
<evidence type="ECO:0000313" key="3">
    <source>
        <dbReference type="Proteomes" id="UP000050795"/>
    </source>
</evidence>
<dbReference type="SUPFAM" id="SSF57997">
    <property type="entry name" value="Tropomyosin"/>
    <property type="match status" value="1"/>
</dbReference>
<evidence type="ECO:0000256" key="1">
    <source>
        <dbReference type="SAM" id="Coils"/>
    </source>
</evidence>
<keyword evidence="3" id="KW-1185">Reference proteome</keyword>
<organism evidence="3 4">
    <name type="scientific">Trichobilharzia regenti</name>
    <name type="common">Nasal bird schistosome</name>
    <dbReference type="NCBI Taxonomy" id="157069"/>
    <lineage>
        <taxon>Eukaryota</taxon>
        <taxon>Metazoa</taxon>
        <taxon>Spiralia</taxon>
        <taxon>Lophotrochozoa</taxon>
        <taxon>Platyhelminthes</taxon>
        <taxon>Trematoda</taxon>
        <taxon>Digenea</taxon>
        <taxon>Strigeidida</taxon>
        <taxon>Schistosomatoidea</taxon>
        <taxon>Schistosomatidae</taxon>
        <taxon>Trichobilharzia</taxon>
    </lineage>
</organism>
<keyword evidence="1" id="KW-0175">Coiled coil</keyword>
<accession>A0AA85JZQ8</accession>
<feature type="region of interest" description="Disordered" evidence="2">
    <location>
        <begin position="827"/>
        <end position="852"/>
    </location>
</feature>
<dbReference type="AlphaFoldDB" id="A0AA85JZQ8"/>
<dbReference type="Gene3D" id="1.20.5.170">
    <property type="match status" value="1"/>
</dbReference>
<evidence type="ECO:0000313" key="4">
    <source>
        <dbReference type="WBParaSite" id="TREG1_46280.3"/>
    </source>
</evidence>
<name>A0AA85JZQ8_TRIRE</name>
<proteinExistence type="predicted"/>
<reference evidence="3" key="1">
    <citation type="submission" date="2022-06" db="EMBL/GenBank/DDBJ databases">
        <authorList>
            <person name="Berger JAMES D."/>
            <person name="Berger JAMES D."/>
        </authorList>
    </citation>
    <scope>NUCLEOTIDE SEQUENCE [LARGE SCALE GENOMIC DNA]</scope>
</reference>
<dbReference type="WBParaSite" id="TREG1_46280.3">
    <property type="protein sequence ID" value="TREG1_46280.3"/>
    <property type="gene ID" value="TREG1_46280"/>
</dbReference>
<feature type="region of interest" description="Disordered" evidence="2">
    <location>
        <begin position="98"/>
        <end position="140"/>
    </location>
</feature>
<dbReference type="Proteomes" id="UP000050795">
    <property type="component" value="Unassembled WGS sequence"/>
</dbReference>
<feature type="compositionally biased region" description="Basic and acidic residues" evidence="2">
    <location>
        <begin position="834"/>
        <end position="844"/>
    </location>
</feature>
<reference evidence="4" key="2">
    <citation type="submission" date="2023-11" db="UniProtKB">
        <authorList>
            <consortium name="WormBaseParasite"/>
        </authorList>
    </citation>
    <scope>IDENTIFICATION</scope>
</reference>